<evidence type="ECO:0000313" key="1">
    <source>
        <dbReference type="EMBL" id="KAJ8675609.1"/>
    </source>
</evidence>
<accession>A0ACC2NWF6</accession>
<dbReference type="Proteomes" id="UP001239111">
    <property type="component" value="Chromosome 2"/>
</dbReference>
<reference evidence="1" key="1">
    <citation type="submission" date="2023-04" db="EMBL/GenBank/DDBJ databases">
        <title>A chromosome-level genome assembly of the parasitoid wasp Eretmocerus hayati.</title>
        <authorList>
            <person name="Zhong Y."/>
            <person name="Liu S."/>
            <person name="Liu Y."/>
        </authorList>
    </citation>
    <scope>NUCLEOTIDE SEQUENCE</scope>
    <source>
        <strain evidence="1">ZJU_SS_LIU_2023</strain>
    </source>
</reference>
<comment type="caution">
    <text evidence="1">The sequence shown here is derived from an EMBL/GenBank/DDBJ whole genome shotgun (WGS) entry which is preliminary data.</text>
</comment>
<gene>
    <name evidence="1" type="ORF">QAD02_011395</name>
</gene>
<protein>
    <submittedName>
        <fullName evidence="1">Uncharacterized protein</fullName>
    </submittedName>
</protein>
<keyword evidence="2" id="KW-1185">Reference proteome</keyword>
<organism evidence="1 2">
    <name type="scientific">Eretmocerus hayati</name>
    <dbReference type="NCBI Taxonomy" id="131215"/>
    <lineage>
        <taxon>Eukaryota</taxon>
        <taxon>Metazoa</taxon>
        <taxon>Ecdysozoa</taxon>
        <taxon>Arthropoda</taxon>
        <taxon>Hexapoda</taxon>
        <taxon>Insecta</taxon>
        <taxon>Pterygota</taxon>
        <taxon>Neoptera</taxon>
        <taxon>Endopterygota</taxon>
        <taxon>Hymenoptera</taxon>
        <taxon>Apocrita</taxon>
        <taxon>Proctotrupomorpha</taxon>
        <taxon>Chalcidoidea</taxon>
        <taxon>Aphelinidae</taxon>
        <taxon>Aphelininae</taxon>
        <taxon>Eretmocerus</taxon>
    </lineage>
</organism>
<dbReference type="EMBL" id="CM056742">
    <property type="protein sequence ID" value="KAJ8675609.1"/>
    <property type="molecule type" value="Genomic_DNA"/>
</dbReference>
<proteinExistence type="predicted"/>
<name>A0ACC2NWF6_9HYME</name>
<sequence length="284" mass="32174">MKKILSSFVLLLAILCQSNFLSNAEPLHGDIHSEIAPILGSRMPYVALITDRTKSNTLGYHLCTGTLLTKDKVLTSTSCIKKSESIQNLEVTFETTNEKLGRHKRFRVRSIYTYEEWCMNHQNCFFDKYTDDLCFLKLDTIDVGIPYAVLSQVKKFPVTGSSMKLIGWGHTRDDFFPKSAHKAYAVLLSKPQCEQRVRKLVPSCLSNVVLPERVMCAAADPPVLAVHGDYGGPVFYERDRSISGMIIQRCPMYHPLDVGPGQVNLIIHLSYYSNFLRDAMYNDH</sequence>
<evidence type="ECO:0000313" key="2">
    <source>
        <dbReference type="Proteomes" id="UP001239111"/>
    </source>
</evidence>